<feature type="region of interest" description="Disordered" evidence="1">
    <location>
        <begin position="57"/>
        <end position="83"/>
    </location>
</feature>
<evidence type="ECO:0000313" key="3">
    <source>
        <dbReference type="EMBL" id="SNT49774.1"/>
    </source>
</evidence>
<evidence type="ECO:0000313" key="4">
    <source>
        <dbReference type="Proteomes" id="UP000198362"/>
    </source>
</evidence>
<sequence>MTSGSAKKRAEAARKALAAANKRDRRRRHLFSYSMVGLVVLIVVGVVLAVTLTRGSSPAAASGIPTTPAATAQGDPNPPPWAAPADATTRVKAAGLPMLDNEGEVVHIHAHLDVIVDGKPVTVPAGVGIDQNTGQLSPLHTHDTSGVIHVESPVQAEFSLGQFFTEWDVSLAADHLGSLQAGNDKVLQAYVNGLPVQGDPAAIVLHAHDEIALVYGTATQQTSPPATYTFPAGL</sequence>
<keyword evidence="2" id="KW-0472">Membrane</keyword>
<dbReference type="RefSeq" id="WP_179266275.1">
    <property type="nucleotide sequence ID" value="NZ_FZPH01000007.1"/>
</dbReference>
<name>A0A239N5P7_9ACTN</name>
<gene>
    <name evidence="3" type="ORF">SAMN05421812_107248</name>
</gene>
<feature type="transmembrane region" description="Helical" evidence="2">
    <location>
        <begin position="30"/>
        <end position="52"/>
    </location>
</feature>
<dbReference type="Proteomes" id="UP000198362">
    <property type="component" value="Unassembled WGS sequence"/>
</dbReference>
<keyword evidence="2" id="KW-1133">Transmembrane helix</keyword>
<protein>
    <submittedName>
        <fullName evidence="3">Uncharacterized protein</fullName>
    </submittedName>
</protein>
<dbReference type="EMBL" id="FZPH01000007">
    <property type="protein sequence ID" value="SNT49774.1"/>
    <property type="molecule type" value="Genomic_DNA"/>
</dbReference>
<keyword evidence="4" id="KW-1185">Reference proteome</keyword>
<evidence type="ECO:0000256" key="2">
    <source>
        <dbReference type="SAM" id="Phobius"/>
    </source>
</evidence>
<proteinExistence type="predicted"/>
<dbReference type="AlphaFoldDB" id="A0A239N5P7"/>
<evidence type="ECO:0000256" key="1">
    <source>
        <dbReference type="SAM" id="MobiDB-lite"/>
    </source>
</evidence>
<keyword evidence="2" id="KW-0812">Transmembrane</keyword>
<organism evidence="3 4">
    <name type="scientific">Asanoa hainanensis</name>
    <dbReference type="NCBI Taxonomy" id="560556"/>
    <lineage>
        <taxon>Bacteria</taxon>
        <taxon>Bacillati</taxon>
        <taxon>Actinomycetota</taxon>
        <taxon>Actinomycetes</taxon>
        <taxon>Micromonosporales</taxon>
        <taxon>Micromonosporaceae</taxon>
        <taxon>Asanoa</taxon>
    </lineage>
</organism>
<accession>A0A239N5P7</accession>
<reference evidence="3 4" key="1">
    <citation type="submission" date="2017-06" db="EMBL/GenBank/DDBJ databases">
        <authorList>
            <person name="Kim H.J."/>
            <person name="Triplett B.A."/>
        </authorList>
    </citation>
    <scope>NUCLEOTIDE SEQUENCE [LARGE SCALE GENOMIC DNA]</scope>
    <source>
        <strain evidence="3 4">CGMCC 4.5593</strain>
    </source>
</reference>